<evidence type="ECO:0000256" key="5">
    <source>
        <dbReference type="ARBA" id="ARBA00022605"/>
    </source>
</evidence>
<name>A0A369B309_9ENTE</name>
<evidence type="ECO:0000313" key="14">
    <source>
        <dbReference type="EMBL" id="RSU04296.1"/>
    </source>
</evidence>
<dbReference type="RefSeq" id="WP_114288488.1">
    <property type="nucleotide sequence ID" value="NZ_JBMAKV010000003.1"/>
</dbReference>
<comment type="function">
    <text evidence="12">Catalyzes the anti-1,4-elimination of the C-3 phosphate and the C-6 proR hydrogen from 5-enolpyruvylshikimate-3-phosphate (EPSP) to yield chorismate, which is the branch point compound that serves as the starting substrate for the three terminal pathways of aromatic amino acid biosynthesis. This reaction introduces a second double bond into the aromatic ring system.</text>
</comment>
<keyword evidence="6 12" id="KW-0285">Flavoprotein</keyword>
<dbReference type="GO" id="GO:0008652">
    <property type="term" value="P:amino acid biosynthetic process"/>
    <property type="evidence" value="ECO:0007669"/>
    <property type="project" value="UniProtKB-KW"/>
</dbReference>
<dbReference type="Proteomes" id="UP000288197">
    <property type="component" value="Unassembled WGS sequence"/>
</dbReference>
<evidence type="ECO:0000256" key="12">
    <source>
        <dbReference type="HAMAP-Rule" id="MF_00300"/>
    </source>
</evidence>
<evidence type="ECO:0000256" key="6">
    <source>
        <dbReference type="ARBA" id="ARBA00022630"/>
    </source>
</evidence>
<dbReference type="PROSITE" id="PS00789">
    <property type="entry name" value="CHORISMATE_SYNTHASE_3"/>
    <property type="match status" value="1"/>
</dbReference>
<dbReference type="PANTHER" id="PTHR21085:SF0">
    <property type="entry name" value="CHORISMATE SYNTHASE"/>
    <property type="match status" value="1"/>
</dbReference>
<dbReference type="GO" id="GO:0005829">
    <property type="term" value="C:cytosol"/>
    <property type="evidence" value="ECO:0007669"/>
    <property type="project" value="TreeGrafter"/>
</dbReference>
<evidence type="ECO:0000313" key="15">
    <source>
        <dbReference type="Proteomes" id="UP000288197"/>
    </source>
</evidence>
<dbReference type="Pfam" id="PF01264">
    <property type="entry name" value="Chorismate_synt"/>
    <property type="match status" value="1"/>
</dbReference>
<feature type="binding site" evidence="12">
    <location>
        <position position="337"/>
    </location>
    <ligand>
        <name>FMN</name>
        <dbReference type="ChEBI" id="CHEBI:58210"/>
    </ligand>
</feature>
<evidence type="ECO:0000256" key="8">
    <source>
        <dbReference type="ARBA" id="ARBA00022827"/>
    </source>
</evidence>
<keyword evidence="5 12" id="KW-0028">Amino-acid biosynthesis</keyword>
<evidence type="ECO:0000256" key="4">
    <source>
        <dbReference type="ARBA" id="ARBA00013036"/>
    </source>
</evidence>
<dbReference type="PROSITE" id="PS00788">
    <property type="entry name" value="CHORISMATE_SYNTHASE_2"/>
    <property type="match status" value="1"/>
</dbReference>
<keyword evidence="9 12" id="KW-0521">NADP</keyword>
<evidence type="ECO:0000256" key="1">
    <source>
        <dbReference type="ARBA" id="ARBA00005044"/>
    </source>
</evidence>
<keyword evidence="10 12" id="KW-0057">Aromatic amino acid biosynthesis</keyword>
<keyword evidence="11 12" id="KW-0456">Lyase</keyword>
<evidence type="ECO:0000256" key="2">
    <source>
        <dbReference type="ARBA" id="ARBA00008014"/>
    </source>
</evidence>
<comment type="catalytic activity">
    <reaction evidence="12 13">
        <text>5-O-(1-carboxyvinyl)-3-phosphoshikimate = chorismate + phosphate</text>
        <dbReference type="Rhea" id="RHEA:21020"/>
        <dbReference type="ChEBI" id="CHEBI:29748"/>
        <dbReference type="ChEBI" id="CHEBI:43474"/>
        <dbReference type="ChEBI" id="CHEBI:57701"/>
        <dbReference type="EC" id="4.2.3.5"/>
    </reaction>
</comment>
<feature type="binding site" evidence="12">
    <location>
        <position position="39"/>
    </location>
    <ligand>
        <name>NADP(+)</name>
        <dbReference type="ChEBI" id="CHEBI:58349"/>
    </ligand>
</feature>
<feature type="binding site" evidence="12">
    <location>
        <begin position="251"/>
        <end position="252"/>
    </location>
    <ligand>
        <name>FMN</name>
        <dbReference type="ChEBI" id="CHEBI:58210"/>
    </ligand>
</feature>
<dbReference type="UniPathway" id="UPA00053">
    <property type="reaction ID" value="UER00090"/>
</dbReference>
<dbReference type="GO" id="GO:0004107">
    <property type="term" value="F:chorismate synthase activity"/>
    <property type="evidence" value="ECO:0007669"/>
    <property type="project" value="UniProtKB-UniRule"/>
</dbReference>
<comment type="subunit">
    <text evidence="3 12">Homotetramer.</text>
</comment>
<dbReference type="AlphaFoldDB" id="A0A369B309"/>
<dbReference type="PIRSF" id="PIRSF001456">
    <property type="entry name" value="Chorismate_synth"/>
    <property type="match status" value="1"/>
</dbReference>
<keyword evidence="8 12" id="KW-0274">FAD</keyword>
<keyword evidence="15" id="KW-1185">Reference proteome</keyword>
<dbReference type="SMR" id="A0A369B309"/>
<evidence type="ECO:0000256" key="9">
    <source>
        <dbReference type="ARBA" id="ARBA00022857"/>
    </source>
</evidence>
<dbReference type="GO" id="GO:0009073">
    <property type="term" value="P:aromatic amino acid family biosynthetic process"/>
    <property type="evidence" value="ECO:0007669"/>
    <property type="project" value="UniProtKB-KW"/>
</dbReference>
<evidence type="ECO:0000256" key="13">
    <source>
        <dbReference type="RuleBase" id="RU000605"/>
    </source>
</evidence>
<dbReference type="InterPro" id="IPR035904">
    <property type="entry name" value="Chorismate_synth_AroC_sf"/>
</dbReference>
<dbReference type="CDD" id="cd07304">
    <property type="entry name" value="Chorismate_synthase"/>
    <property type="match status" value="1"/>
</dbReference>
<dbReference type="GeneID" id="63145150"/>
<dbReference type="FunFam" id="3.60.150.10:FF:000002">
    <property type="entry name" value="Chorismate synthase"/>
    <property type="match status" value="1"/>
</dbReference>
<evidence type="ECO:0000256" key="7">
    <source>
        <dbReference type="ARBA" id="ARBA00022643"/>
    </source>
</evidence>
<gene>
    <name evidence="12" type="primary">aroC</name>
    <name evidence="14" type="ORF">CBF32_02655</name>
</gene>
<dbReference type="EC" id="4.2.3.5" evidence="4 12"/>
<dbReference type="NCBIfam" id="TIGR00033">
    <property type="entry name" value="aroC"/>
    <property type="match status" value="1"/>
</dbReference>
<dbReference type="InterPro" id="IPR000453">
    <property type="entry name" value="Chorismate_synth"/>
</dbReference>
<dbReference type="InterPro" id="IPR020541">
    <property type="entry name" value="Chorismate_synthase_CS"/>
</dbReference>
<evidence type="ECO:0000256" key="11">
    <source>
        <dbReference type="ARBA" id="ARBA00023239"/>
    </source>
</evidence>
<evidence type="ECO:0000256" key="3">
    <source>
        <dbReference type="ARBA" id="ARBA00011881"/>
    </source>
</evidence>
<feature type="binding site" evidence="12">
    <location>
        <begin position="130"/>
        <end position="132"/>
    </location>
    <ligand>
        <name>FMN</name>
        <dbReference type="ChEBI" id="CHEBI:58210"/>
    </ligand>
</feature>
<sequence>MRYFTAGESHGPELTAIIDGLPAGIPISVEVINHDLKRRQGGYGRGGRMLIETDTVEITSGVRHGKTLGSPITLVVKNDDFKNWETVMGIDPVDDRAKKMRRLSKPRPGHADLVGGIKFEHDDLRNVLERSSARETTMRVAIAAICKQMLRELDVEVASHVLEIGGVRGQVPERMTVVEIQEKAENSVVRCVDPEIEEAMKEKIDQTKKDKNTIGGVVEVVIGGVPIGLGSHTQWDTKLDGKIAQAVVSINAFKGVEFGVGFEAARLYGSEVMDEIIWSKEDGYTRTSNNLGGFEGGMTNGMPIVVRGVMKPIPTLYKPLQSVDIDTKEVYKASVERSDSSAVPAASVVAEAMVTIEVAKAMLDKFESDSFNRMKDEVKRYREYTLNF</sequence>
<keyword evidence="7 12" id="KW-0288">FMN</keyword>
<comment type="cofactor">
    <cofactor evidence="12 13">
        <name>FMNH2</name>
        <dbReference type="ChEBI" id="CHEBI:57618"/>
    </cofactor>
    <text evidence="12 13">Reduced FMN (FMNH(2)).</text>
</comment>
<dbReference type="Gene3D" id="3.60.150.10">
    <property type="entry name" value="Chorismate synthase AroC"/>
    <property type="match status" value="1"/>
</dbReference>
<dbReference type="EMBL" id="NGJX01000002">
    <property type="protein sequence ID" value="RSU04296.1"/>
    <property type="molecule type" value="Genomic_DNA"/>
</dbReference>
<dbReference type="SUPFAM" id="SSF103263">
    <property type="entry name" value="Chorismate synthase, AroC"/>
    <property type="match status" value="1"/>
</dbReference>
<proteinExistence type="inferred from homology"/>
<dbReference type="PANTHER" id="PTHR21085">
    <property type="entry name" value="CHORISMATE SYNTHASE"/>
    <property type="match status" value="1"/>
</dbReference>
<dbReference type="GO" id="GO:0010181">
    <property type="term" value="F:FMN binding"/>
    <property type="evidence" value="ECO:0007669"/>
    <property type="project" value="TreeGrafter"/>
</dbReference>
<comment type="caution">
    <text evidence="14">The sequence shown here is derived from an EMBL/GenBank/DDBJ whole genome shotgun (WGS) entry which is preliminary data.</text>
</comment>
<dbReference type="OrthoDB" id="9771806at2"/>
<dbReference type="GO" id="GO:0009423">
    <property type="term" value="P:chorismate biosynthetic process"/>
    <property type="evidence" value="ECO:0007669"/>
    <property type="project" value="UniProtKB-UniRule"/>
</dbReference>
<feature type="binding site" evidence="12">
    <location>
        <position position="296"/>
    </location>
    <ligand>
        <name>FMN</name>
        <dbReference type="ChEBI" id="CHEBI:58210"/>
    </ligand>
</feature>
<accession>A0A369B309</accession>
<feature type="binding site" evidence="12">
    <location>
        <begin position="311"/>
        <end position="315"/>
    </location>
    <ligand>
        <name>FMN</name>
        <dbReference type="ChEBI" id="CHEBI:58210"/>
    </ligand>
</feature>
<dbReference type="NCBIfam" id="NF003793">
    <property type="entry name" value="PRK05382.1"/>
    <property type="match status" value="1"/>
</dbReference>
<comment type="similarity">
    <text evidence="2 12 13">Belongs to the chorismate synthase family.</text>
</comment>
<dbReference type="PROSITE" id="PS00787">
    <property type="entry name" value="CHORISMATE_SYNTHASE_1"/>
    <property type="match status" value="1"/>
</dbReference>
<protein>
    <recommendedName>
        <fullName evidence="4 12">Chorismate synthase</fullName>
        <shortName evidence="12">CS</shortName>
        <ecNumber evidence="4 12">4.2.3.5</ecNumber>
    </recommendedName>
    <alternativeName>
        <fullName evidence="12">5-enolpyruvylshikimate-3-phosphate phospholyase</fullName>
    </alternativeName>
</protein>
<dbReference type="HAMAP" id="MF_00300">
    <property type="entry name" value="Chorismate_synth"/>
    <property type="match status" value="1"/>
</dbReference>
<evidence type="ECO:0000256" key="10">
    <source>
        <dbReference type="ARBA" id="ARBA00023141"/>
    </source>
</evidence>
<organism evidence="14 15">
    <name type="scientific">Vagococcus fluvialis</name>
    <dbReference type="NCBI Taxonomy" id="2738"/>
    <lineage>
        <taxon>Bacteria</taxon>
        <taxon>Bacillati</taxon>
        <taxon>Bacillota</taxon>
        <taxon>Bacilli</taxon>
        <taxon>Lactobacillales</taxon>
        <taxon>Enterococcaceae</taxon>
        <taxon>Vagococcus</taxon>
    </lineage>
</organism>
<reference evidence="14 15" key="1">
    <citation type="submission" date="2017-05" db="EMBL/GenBank/DDBJ databases">
        <title>Vagococcus spp. assemblies.</title>
        <authorList>
            <person name="Gulvik C.A."/>
        </authorList>
    </citation>
    <scope>NUCLEOTIDE SEQUENCE [LARGE SCALE GENOMIC DNA]</scope>
    <source>
        <strain evidence="14 15">NCFB 2497</strain>
    </source>
</reference>
<comment type="pathway">
    <text evidence="1 12 13">Metabolic intermediate biosynthesis; chorismate biosynthesis; chorismate from D-erythrose 4-phosphate and phosphoenolpyruvate: step 7/7.</text>
</comment>
<feature type="binding site" evidence="12">
    <location>
        <position position="45"/>
    </location>
    <ligand>
        <name>NADP(+)</name>
        <dbReference type="ChEBI" id="CHEBI:58349"/>
    </ligand>
</feature>